<gene>
    <name evidence="8 10" type="primary">argA</name>
    <name evidence="10" type="ORF">PJU73_07335</name>
</gene>
<keyword evidence="5 8" id="KW-0808">Transferase</keyword>
<dbReference type="Pfam" id="PF00583">
    <property type="entry name" value="Acetyltransf_1"/>
    <property type="match status" value="1"/>
</dbReference>
<dbReference type="InterPro" id="IPR010167">
    <property type="entry name" value="NH2A_AcTrfase"/>
</dbReference>
<dbReference type="GO" id="GO:0016746">
    <property type="term" value="F:acyltransferase activity"/>
    <property type="evidence" value="ECO:0007669"/>
    <property type="project" value="UniProtKB-KW"/>
</dbReference>
<dbReference type="HAMAP" id="MF_01105">
    <property type="entry name" value="N_acetyl_glu_synth"/>
    <property type="match status" value="1"/>
</dbReference>
<evidence type="ECO:0000313" key="10">
    <source>
        <dbReference type="EMBL" id="WCL71149.1"/>
    </source>
</evidence>
<dbReference type="InterPro" id="IPR001048">
    <property type="entry name" value="Asp/Glu/Uridylate_kinase"/>
</dbReference>
<evidence type="ECO:0000256" key="5">
    <source>
        <dbReference type="ARBA" id="ARBA00022679"/>
    </source>
</evidence>
<evidence type="ECO:0000256" key="3">
    <source>
        <dbReference type="ARBA" id="ARBA00022571"/>
    </source>
</evidence>
<dbReference type="Pfam" id="PF00696">
    <property type="entry name" value="AA_kinase"/>
    <property type="match status" value="1"/>
</dbReference>
<dbReference type="CDD" id="cd04237">
    <property type="entry name" value="AAK_NAGS-ABP"/>
    <property type="match status" value="1"/>
</dbReference>
<organism evidence="10 11">
    <name type="scientific">Neisseria lisongii</name>
    <dbReference type="NCBI Taxonomy" id="2912188"/>
    <lineage>
        <taxon>Bacteria</taxon>
        <taxon>Pseudomonadati</taxon>
        <taxon>Pseudomonadota</taxon>
        <taxon>Betaproteobacteria</taxon>
        <taxon>Neisseriales</taxon>
        <taxon>Neisseriaceae</taxon>
        <taxon>Neisseria</taxon>
    </lineage>
</organism>
<sequence>MNPTRNFVSDFREAAPYIHYLRGKTLVVGTVSGLLAGEPLKRLAADFNLLASLGVRLVWVHGARCQIDQVITEHGGTPQYYRHRRITDDTTLTHAKYAVGALRYDIEAALCSSLPQSPRRSKPLTVAAGNFLSARPLGVIDGIDMGYSGVIRKIDTEAVLNRLDQQALVLISPMGYSLSGKTFSLDMYEAAAALAVALKAEKLIYLVGQDGILDSEGRLKTNLSAQEATDLAQQQPDSPQSRLLRHAVHAVENGVTRSQILNGYQDGGLLQELFTRNGSGTSIARNAFAKVRQADSLDIPDIMALIRPLEEQGILVRRSQAYLETHIHTFCVLEHDRHIYGCAALKTFAGHNSGEIACLAVSPDTRDGGCGERLLEHLCQAARRQGLTRLFALSTHTGEWFVERGFQPAAPETLPPERYQEYTANGRNSKVFVYPLGETV</sequence>
<dbReference type="InterPro" id="IPR033719">
    <property type="entry name" value="NAGS_kin"/>
</dbReference>
<dbReference type="InterPro" id="IPR036393">
    <property type="entry name" value="AceGlu_kinase-like_sf"/>
</dbReference>
<evidence type="ECO:0000256" key="2">
    <source>
        <dbReference type="ARBA" id="ARBA00009145"/>
    </source>
</evidence>
<feature type="domain" description="N-acetyltransferase" evidence="9">
    <location>
        <begin position="289"/>
        <end position="437"/>
    </location>
</feature>
<comment type="similarity">
    <text evidence="2 8">Belongs to the acetyltransferase family. ArgA subfamily.</text>
</comment>
<keyword evidence="8" id="KW-0963">Cytoplasm</keyword>
<dbReference type="InterPro" id="IPR000182">
    <property type="entry name" value="GNAT_dom"/>
</dbReference>
<comment type="miscellaneous">
    <text evidence="8">In bacteria which possess the bifunctional enzyme ornithine acetyltransferase/N-acetylglutamate synthase (ArgJ), ArgA fulfills an anaplerotic role.</text>
</comment>
<dbReference type="Proteomes" id="UP001221268">
    <property type="component" value="Chromosome"/>
</dbReference>
<comment type="pathway">
    <text evidence="1 8">Amino-acid biosynthesis; L-arginine biosynthesis; N(2)-acetyl-L-ornithine from L-glutamate: step 1/4.</text>
</comment>
<evidence type="ECO:0000256" key="4">
    <source>
        <dbReference type="ARBA" id="ARBA00022605"/>
    </source>
</evidence>
<dbReference type="Gene3D" id="3.40.1160.10">
    <property type="entry name" value="Acetylglutamate kinase-like"/>
    <property type="match status" value="1"/>
</dbReference>
<evidence type="ECO:0000259" key="9">
    <source>
        <dbReference type="PROSITE" id="PS51186"/>
    </source>
</evidence>
<evidence type="ECO:0000256" key="7">
    <source>
        <dbReference type="ARBA" id="ARBA00048372"/>
    </source>
</evidence>
<comment type="subcellular location">
    <subcellularLocation>
        <location evidence="8">Cytoplasm</location>
    </subcellularLocation>
</comment>
<dbReference type="EMBL" id="CP116766">
    <property type="protein sequence ID" value="WCL71149.1"/>
    <property type="molecule type" value="Genomic_DNA"/>
</dbReference>
<keyword evidence="11" id="KW-1185">Reference proteome</keyword>
<dbReference type="PIRSF" id="PIRSF000423">
    <property type="entry name" value="ArgA"/>
    <property type="match status" value="1"/>
</dbReference>
<dbReference type="InterPro" id="IPR016181">
    <property type="entry name" value="Acyl_CoA_acyltransferase"/>
</dbReference>
<dbReference type="SUPFAM" id="SSF55729">
    <property type="entry name" value="Acyl-CoA N-acyltransferases (Nat)"/>
    <property type="match status" value="1"/>
</dbReference>
<accession>A0ABY7RHN2</accession>
<keyword evidence="4 8" id="KW-0028">Amino-acid biosynthesis</keyword>
<protein>
    <recommendedName>
        <fullName evidence="8">Amino-acid acetyltransferase</fullName>
        <ecNumber evidence="8">2.3.1.1</ecNumber>
    </recommendedName>
    <alternativeName>
        <fullName evidence="8">N-acetylglutamate synthase</fullName>
        <shortName evidence="8">AGS</shortName>
        <shortName evidence="8">NAGS</shortName>
    </alternativeName>
</protein>
<evidence type="ECO:0000256" key="6">
    <source>
        <dbReference type="ARBA" id="ARBA00023315"/>
    </source>
</evidence>
<dbReference type="PROSITE" id="PS51186">
    <property type="entry name" value="GNAT"/>
    <property type="match status" value="1"/>
</dbReference>
<name>A0ABY7RHN2_9NEIS</name>
<reference evidence="10 11" key="1">
    <citation type="submission" date="2023-01" db="EMBL/GenBank/DDBJ databases">
        <authorList>
            <person name="Yang C."/>
        </authorList>
    </citation>
    <scope>NUCLEOTIDE SEQUENCE [LARGE SCALE GENOMIC DNA]</scope>
    <source>
        <strain evidence="10 11">ZJ106</strain>
    </source>
</reference>
<keyword evidence="6 8" id="KW-0012">Acyltransferase</keyword>
<dbReference type="NCBIfam" id="TIGR01890">
    <property type="entry name" value="N-Ac-Glu-synth"/>
    <property type="match status" value="1"/>
</dbReference>
<dbReference type="Gene3D" id="3.40.630.30">
    <property type="match status" value="1"/>
</dbReference>
<proteinExistence type="inferred from homology"/>
<keyword evidence="3 8" id="KW-0055">Arginine biosynthesis</keyword>
<dbReference type="PANTHER" id="PTHR30602:SF12">
    <property type="entry name" value="AMINO-ACID ACETYLTRANSFERASE NAGS1, CHLOROPLASTIC-RELATED"/>
    <property type="match status" value="1"/>
</dbReference>
<evidence type="ECO:0000256" key="8">
    <source>
        <dbReference type="HAMAP-Rule" id="MF_01105"/>
    </source>
</evidence>
<dbReference type="RefSeq" id="WP_237091700.1">
    <property type="nucleotide sequence ID" value="NZ_CP116766.1"/>
</dbReference>
<dbReference type="CDD" id="cd04301">
    <property type="entry name" value="NAT_SF"/>
    <property type="match status" value="1"/>
</dbReference>
<evidence type="ECO:0000256" key="1">
    <source>
        <dbReference type="ARBA" id="ARBA00004925"/>
    </source>
</evidence>
<dbReference type="SUPFAM" id="SSF53633">
    <property type="entry name" value="Carbamate kinase-like"/>
    <property type="match status" value="1"/>
</dbReference>
<dbReference type="EC" id="2.3.1.1" evidence="8"/>
<dbReference type="NCBIfam" id="NF003641">
    <property type="entry name" value="PRK05279.1"/>
    <property type="match status" value="1"/>
</dbReference>
<dbReference type="PANTHER" id="PTHR30602">
    <property type="entry name" value="AMINO-ACID ACETYLTRANSFERASE"/>
    <property type="match status" value="1"/>
</dbReference>
<evidence type="ECO:0000313" key="11">
    <source>
        <dbReference type="Proteomes" id="UP001221268"/>
    </source>
</evidence>
<comment type="catalytic activity">
    <reaction evidence="7 8">
        <text>L-glutamate + acetyl-CoA = N-acetyl-L-glutamate + CoA + H(+)</text>
        <dbReference type="Rhea" id="RHEA:24292"/>
        <dbReference type="ChEBI" id="CHEBI:15378"/>
        <dbReference type="ChEBI" id="CHEBI:29985"/>
        <dbReference type="ChEBI" id="CHEBI:44337"/>
        <dbReference type="ChEBI" id="CHEBI:57287"/>
        <dbReference type="ChEBI" id="CHEBI:57288"/>
        <dbReference type="EC" id="2.3.1.1"/>
    </reaction>
</comment>